<keyword evidence="2" id="KW-0255">Endonuclease</keyword>
<organism evidence="2 3">
    <name type="scientific">Glycomyces buryatensis</name>
    <dbReference type="NCBI Taxonomy" id="2570927"/>
    <lineage>
        <taxon>Bacteria</taxon>
        <taxon>Bacillati</taxon>
        <taxon>Actinomycetota</taxon>
        <taxon>Actinomycetes</taxon>
        <taxon>Glycomycetales</taxon>
        <taxon>Glycomycetaceae</taxon>
        <taxon>Glycomyces</taxon>
    </lineage>
</organism>
<dbReference type="InterPro" id="IPR005135">
    <property type="entry name" value="Endo/exonuclease/phosphatase"/>
</dbReference>
<gene>
    <name evidence="2" type="ORF">FAB82_10295</name>
</gene>
<keyword evidence="3" id="KW-1185">Reference proteome</keyword>
<keyword evidence="2" id="KW-0378">Hydrolase</keyword>
<feature type="domain" description="Endonuclease/exonuclease/phosphatase" evidence="1">
    <location>
        <begin position="20"/>
        <end position="265"/>
    </location>
</feature>
<protein>
    <submittedName>
        <fullName evidence="2">Endonuclease/exonuclease/phosphatase family protein</fullName>
    </submittedName>
</protein>
<proteinExistence type="predicted"/>
<dbReference type="AlphaFoldDB" id="A0A4S8QBA7"/>
<reference evidence="3" key="1">
    <citation type="submission" date="2019-04" db="EMBL/GenBank/DDBJ databases">
        <title>Nocardioides xinjiangensis sp. nov.</title>
        <authorList>
            <person name="Liu S."/>
        </authorList>
    </citation>
    <scope>NUCLEOTIDE SEQUENCE [LARGE SCALE GENOMIC DNA]</scope>
    <source>
        <strain evidence="3">18</strain>
    </source>
</reference>
<dbReference type="RefSeq" id="WP_136534452.1">
    <property type="nucleotide sequence ID" value="NZ_STGY01000041.1"/>
</dbReference>
<evidence type="ECO:0000313" key="2">
    <source>
        <dbReference type="EMBL" id="THV41767.1"/>
    </source>
</evidence>
<name>A0A4S8QBA7_9ACTN</name>
<dbReference type="InterPro" id="IPR036691">
    <property type="entry name" value="Endo/exonu/phosph_ase_sf"/>
</dbReference>
<dbReference type="GO" id="GO:0000175">
    <property type="term" value="F:3'-5'-RNA exonuclease activity"/>
    <property type="evidence" value="ECO:0007669"/>
    <property type="project" value="TreeGrafter"/>
</dbReference>
<dbReference type="PANTHER" id="PTHR12121:SF36">
    <property type="entry name" value="ENDONUCLEASE_EXONUCLEASE_PHOSPHATASE DOMAIN-CONTAINING PROTEIN"/>
    <property type="match status" value="1"/>
</dbReference>
<evidence type="ECO:0000259" key="1">
    <source>
        <dbReference type="Pfam" id="PF03372"/>
    </source>
</evidence>
<dbReference type="CDD" id="cd09083">
    <property type="entry name" value="EEP-1"/>
    <property type="match status" value="1"/>
</dbReference>
<dbReference type="OrthoDB" id="9793162at2"/>
<dbReference type="SUPFAM" id="SSF56219">
    <property type="entry name" value="DNase I-like"/>
    <property type="match status" value="1"/>
</dbReference>
<sequence length="275" mass="31283">MSDPEKPLIGPADAPYLHVMTYNLRSATGQAPQSWWKRRPLVQGLIARERPTVLCTQEGRYRQLLELRADLDGYDWIHLGRGGSSRSESTAVFWESARLAPVEYDHLWLSRHPNVVGSRSWGSRTVRMLTWIRFEDKETGADFHIVDNHLDHRSERAQRKGAEINRDVVARFRSPAIVAGDFNCEPSSKPYKVLTGARRHGAGLTDAWNLAEERLTPEWGTFNRWKTEPVEGKDRIDWILVQSGVKVHQIGVNTYAADGVTPSDHWPLQALVSLE</sequence>
<keyword evidence="2" id="KW-0269">Exonuclease</keyword>
<dbReference type="Pfam" id="PF03372">
    <property type="entry name" value="Exo_endo_phos"/>
    <property type="match status" value="1"/>
</dbReference>
<keyword evidence="2" id="KW-0540">Nuclease</keyword>
<dbReference type="PANTHER" id="PTHR12121">
    <property type="entry name" value="CARBON CATABOLITE REPRESSOR PROTEIN 4"/>
    <property type="match status" value="1"/>
</dbReference>
<dbReference type="EMBL" id="STGY01000041">
    <property type="protein sequence ID" value="THV41767.1"/>
    <property type="molecule type" value="Genomic_DNA"/>
</dbReference>
<dbReference type="Gene3D" id="3.60.10.10">
    <property type="entry name" value="Endonuclease/exonuclease/phosphatase"/>
    <property type="match status" value="1"/>
</dbReference>
<dbReference type="Proteomes" id="UP000308760">
    <property type="component" value="Unassembled WGS sequence"/>
</dbReference>
<dbReference type="GO" id="GO:0004519">
    <property type="term" value="F:endonuclease activity"/>
    <property type="evidence" value="ECO:0007669"/>
    <property type="project" value="UniProtKB-KW"/>
</dbReference>
<accession>A0A4S8QBA7</accession>
<dbReference type="InterPro" id="IPR050410">
    <property type="entry name" value="CCR4/nocturin_mRNA_transcr"/>
</dbReference>
<comment type="caution">
    <text evidence="2">The sequence shown here is derived from an EMBL/GenBank/DDBJ whole genome shotgun (WGS) entry which is preliminary data.</text>
</comment>
<evidence type="ECO:0000313" key="3">
    <source>
        <dbReference type="Proteomes" id="UP000308760"/>
    </source>
</evidence>
<reference evidence="2 3" key="2">
    <citation type="submission" date="2019-05" db="EMBL/GenBank/DDBJ databases">
        <title>Glycomyces buryatensis sp. nov.</title>
        <authorList>
            <person name="Nikitina E."/>
        </authorList>
    </citation>
    <scope>NUCLEOTIDE SEQUENCE [LARGE SCALE GENOMIC DNA]</scope>
    <source>
        <strain evidence="2 3">18</strain>
    </source>
</reference>